<name>A0A0M0KML0_ALKHA</name>
<dbReference type="EMBL" id="LILD01000001">
    <property type="protein sequence ID" value="KOO40096.1"/>
    <property type="molecule type" value="Genomic_DNA"/>
</dbReference>
<comment type="similarity">
    <text evidence="1 3">Belongs to the D-isomer specific 2-hydroxyacid dehydrogenase family.</text>
</comment>
<dbReference type="GO" id="GO:0016618">
    <property type="term" value="F:hydroxypyruvate reductase [NAD(P)H] activity"/>
    <property type="evidence" value="ECO:0007669"/>
    <property type="project" value="TreeGrafter"/>
</dbReference>
<dbReference type="SUPFAM" id="SSF52283">
    <property type="entry name" value="Formate/glycerate dehydrogenase catalytic domain-like"/>
    <property type="match status" value="1"/>
</dbReference>
<protein>
    <submittedName>
        <fullName evidence="6">2-ketogluconate reductase</fullName>
    </submittedName>
</protein>
<dbReference type="Pfam" id="PF02826">
    <property type="entry name" value="2-Hacid_dh_C"/>
    <property type="match status" value="1"/>
</dbReference>
<reference evidence="6" key="1">
    <citation type="submission" date="2015-08" db="EMBL/GenBank/DDBJ databases">
        <title>Complete DNA Sequence of Pseudomonas syringae pv. actinidiae, the Causal Agent of Kiwifruit Canker Disease.</title>
        <authorList>
            <person name="Rikkerink E.H.A."/>
            <person name="Fineran P.C."/>
        </authorList>
    </citation>
    <scope>NUCLEOTIDE SEQUENCE</scope>
    <source>
        <strain evidence="6">DSM 13666</strain>
    </source>
</reference>
<accession>A0A0M0KML0</accession>
<dbReference type="GO" id="GO:0005829">
    <property type="term" value="C:cytosol"/>
    <property type="evidence" value="ECO:0007669"/>
    <property type="project" value="TreeGrafter"/>
</dbReference>
<keyword evidence="2 3" id="KW-0560">Oxidoreductase</keyword>
<evidence type="ECO:0000256" key="2">
    <source>
        <dbReference type="ARBA" id="ARBA00023002"/>
    </source>
</evidence>
<organism evidence="6">
    <name type="scientific">Halalkalibacterium halodurans</name>
    <name type="common">Bacillus halodurans</name>
    <dbReference type="NCBI Taxonomy" id="86665"/>
    <lineage>
        <taxon>Bacteria</taxon>
        <taxon>Bacillati</taxon>
        <taxon>Bacillota</taxon>
        <taxon>Bacilli</taxon>
        <taxon>Bacillales</taxon>
        <taxon>Bacillaceae</taxon>
        <taxon>Halalkalibacterium (ex Joshi et al. 2022)</taxon>
    </lineage>
</organism>
<dbReference type="GO" id="GO:0030267">
    <property type="term" value="F:glyoxylate reductase (NADPH) activity"/>
    <property type="evidence" value="ECO:0007669"/>
    <property type="project" value="TreeGrafter"/>
</dbReference>
<evidence type="ECO:0000259" key="5">
    <source>
        <dbReference type="Pfam" id="PF02826"/>
    </source>
</evidence>
<dbReference type="PROSITE" id="PS00065">
    <property type="entry name" value="D_2_HYDROXYACID_DH_1"/>
    <property type="match status" value="1"/>
</dbReference>
<dbReference type="InterPro" id="IPR029752">
    <property type="entry name" value="D-isomer_DH_CS1"/>
</dbReference>
<dbReference type="InterPro" id="IPR036291">
    <property type="entry name" value="NAD(P)-bd_dom_sf"/>
</dbReference>
<dbReference type="InterPro" id="IPR050223">
    <property type="entry name" value="D-isomer_2-hydroxyacid_DH"/>
</dbReference>
<dbReference type="InterPro" id="IPR006139">
    <property type="entry name" value="D-isomer_2_OHA_DH_cat_dom"/>
</dbReference>
<feature type="domain" description="D-isomer specific 2-hydroxyacid dehydrogenase NAD-binding" evidence="5">
    <location>
        <begin position="108"/>
        <end position="286"/>
    </location>
</feature>
<evidence type="ECO:0000256" key="3">
    <source>
        <dbReference type="RuleBase" id="RU003719"/>
    </source>
</evidence>
<dbReference type="GeneID" id="87598834"/>
<dbReference type="CDD" id="cd05301">
    <property type="entry name" value="GDH"/>
    <property type="match status" value="1"/>
</dbReference>
<evidence type="ECO:0000313" key="6">
    <source>
        <dbReference type="EMBL" id="KOO40096.1"/>
    </source>
</evidence>
<dbReference type="Gene3D" id="3.40.50.720">
    <property type="entry name" value="NAD(P)-binding Rossmann-like Domain"/>
    <property type="match status" value="2"/>
</dbReference>
<proteinExistence type="inferred from homology"/>
<sequence>MRLLFTRALDPEWIEPLKDEHDIRMWTEENIPMPRELFLKELEEADGVFTNLTDRFDVEAFERAKRLKVVSTMAVGYDNIDIKEATKRGVSVGHTPGVLTEATADLTFALLMATGRRLRESIDYVRNDQWKSWGPFMLTGQAIYGTTLGIIGMGRIGQAVAKRAKGFNMTLLYHNRSRNEQAEKELGATYCSLDHLLARSDYVVLLAPSTDETWKMMGPAQFQKMKSTAHFINTSRGTNVDEHALYRALTEGWIAGAGLDVYEKEPISADHPLVQLPNVVALPHIGSAEVGTRREMVRLAIENLLLGIKGKSLTHIANPEVHEK</sequence>
<evidence type="ECO:0000259" key="4">
    <source>
        <dbReference type="Pfam" id="PF00389"/>
    </source>
</evidence>
<dbReference type="FunFam" id="3.40.50.720:FF:000462">
    <property type="entry name" value="Glyoxylate reductase (NADP+)"/>
    <property type="match status" value="1"/>
</dbReference>
<dbReference type="SUPFAM" id="SSF51735">
    <property type="entry name" value="NAD(P)-binding Rossmann-fold domains"/>
    <property type="match status" value="1"/>
</dbReference>
<dbReference type="PATRIC" id="fig|136160.3.peg.885"/>
<feature type="domain" description="D-isomer specific 2-hydroxyacid dehydrogenase catalytic" evidence="4">
    <location>
        <begin position="4"/>
        <end position="318"/>
    </location>
</feature>
<dbReference type="PANTHER" id="PTHR10996">
    <property type="entry name" value="2-HYDROXYACID DEHYDROGENASE-RELATED"/>
    <property type="match status" value="1"/>
</dbReference>
<evidence type="ECO:0000256" key="1">
    <source>
        <dbReference type="ARBA" id="ARBA00005854"/>
    </source>
</evidence>
<dbReference type="AlphaFoldDB" id="A0A0M0KML0"/>
<dbReference type="GO" id="GO:0051287">
    <property type="term" value="F:NAD binding"/>
    <property type="evidence" value="ECO:0007669"/>
    <property type="project" value="InterPro"/>
</dbReference>
<dbReference type="PANTHER" id="PTHR10996:SF283">
    <property type="entry name" value="GLYOXYLATE_HYDROXYPYRUVATE REDUCTASE B"/>
    <property type="match status" value="1"/>
</dbReference>
<comment type="caution">
    <text evidence="6">The sequence shown here is derived from an EMBL/GenBank/DDBJ whole genome shotgun (WGS) entry which is preliminary data.</text>
</comment>
<dbReference type="InterPro" id="IPR006140">
    <property type="entry name" value="D-isomer_DH_NAD-bd"/>
</dbReference>
<gene>
    <name evidence="6" type="ORF">AMD02_03230</name>
</gene>
<dbReference type="RefSeq" id="WP_053431925.1">
    <property type="nucleotide sequence ID" value="NZ_CP040441.1"/>
</dbReference>
<dbReference type="Pfam" id="PF00389">
    <property type="entry name" value="2-Hacid_dh"/>
    <property type="match status" value="1"/>
</dbReference>